<evidence type="ECO:0000256" key="6">
    <source>
        <dbReference type="ARBA" id="ARBA00022840"/>
    </source>
</evidence>
<dbReference type="EMBL" id="JAUPFM010000008">
    <property type="protein sequence ID" value="KAK2844448.1"/>
    <property type="molecule type" value="Genomic_DNA"/>
</dbReference>
<reference evidence="14" key="1">
    <citation type="submission" date="2023-07" db="EMBL/GenBank/DDBJ databases">
        <title>Chromosome-level Genome Assembly of Striped Snakehead (Channa striata).</title>
        <authorList>
            <person name="Liu H."/>
        </authorList>
    </citation>
    <scope>NUCLEOTIDE SEQUENCE</scope>
    <source>
        <strain evidence="14">Gz</strain>
        <tissue evidence="14">Muscle</tissue>
    </source>
</reference>
<dbReference type="GO" id="GO:0005874">
    <property type="term" value="C:microtubule"/>
    <property type="evidence" value="ECO:0007669"/>
    <property type="project" value="UniProtKB-KW"/>
</dbReference>
<evidence type="ECO:0000256" key="7">
    <source>
        <dbReference type="ARBA" id="ARBA00023017"/>
    </source>
</evidence>
<dbReference type="GO" id="GO:0005930">
    <property type="term" value="C:axoneme"/>
    <property type="evidence" value="ECO:0007669"/>
    <property type="project" value="UniProtKB-SubCell"/>
</dbReference>
<dbReference type="GO" id="GO:0051959">
    <property type="term" value="F:dynein light intermediate chain binding"/>
    <property type="evidence" value="ECO:0007669"/>
    <property type="project" value="InterPro"/>
</dbReference>
<evidence type="ECO:0000256" key="2">
    <source>
        <dbReference type="ARBA" id="ARBA00008887"/>
    </source>
</evidence>
<evidence type="ECO:0000256" key="4">
    <source>
        <dbReference type="ARBA" id="ARBA00022701"/>
    </source>
</evidence>
<sequence>METYIADVLPGSPPTINNFKEQSSVESWAVTKWRQINVDQMDAELRRFAKEQANISHQGPKWIVLDGDIDPMWIESLNTMMDDNKAVLVHTAETVRLRYFMDLLLQSRQPVMLVGNAGVGKTALVRNKLVPVQGLEDKMVTIKPLLCCLLCPFHKLACAQVHPHTRPVIFQPLFMAYVHTSVNQASEKYQRNEKRHNYTSPRSFLHQITPYKNLLDKSWTQLQHKMNWLDSHGLDPVLMIADDATVAAWHNRGLPNDRMSIENAAILTTSEHWPLIIDPQQQGIKWIRKRLGSKLRTVQLGQKGTELKRLEDDLLSHLSAAHSNFLGDISLVVEARENETKINEAPELCRPAAEGASLLFFIISDLNKINPMYQFSLKAFNLVFTKAMAHAERHEDVRTSVQPLTEAITYSVFLYTSQDLFERDKLTFLSHTAFQNVQLMARWLPSLEVLLESGMDSHPPTLQGFYHWGTTSGS</sequence>
<feature type="domain" description="Dynein heavy chain ATP-binding dynein motor region" evidence="13">
    <location>
        <begin position="248"/>
        <end position="303"/>
    </location>
</feature>
<evidence type="ECO:0000256" key="8">
    <source>
        <dbReference type="ARBA" id="ARBA00023054"/>
    </source>
</evidence>
<dbReference type="InterPro" id="IPR035706">
    <property type="entry name" value="AAA_9"/>
</dbReference>
<dbReference type="GO" id="GO:0005524">
    <property type="term" value="F:ATP binding"/>
    <property type="evidence" value="ECO:0007669"/>
    <property type="project" value="UniProtKB-KW"/>
</dbReference>
<dbReference type="PANTHER" id="PTHR45703">
    <property type="entry name" value="DYNEIN HEAVY CHAIN"/>
    <property type="match status" value="1"/>
</dbReference>
<evidence type="ECO:0000256" key="1">
    <source>
        <dbReference type="ARBA" id="ARBA00004430"/>
    </source>
</evidence>
<proteinExistence type="inferred from homology"/>
<accession>A0AA88MVS9</accession>
<dbReference type="Pfam" id="PF12781">
    <property type="entry name" value="AAA_9"/>
    <property type="match status" value="1"/>
</dbReference>
<keyword evidence="6" id="KW-0067">ATP-binding</keyword>
<comment type="subcellular location">
    <subcellularLocation>
        <location evidence="1">Cytoplasm</location>
        <location evidence="1">Cytoskeleton</location>
        <location evidence="1">Cilium axoneme</location>
    </subcellularLocation>
</comment>
<keyword evidence="7" id="KW-0243">Dynein</keyword>
<evidence type="ECO:0000256" key="12">
    <source>
        <dbReference type="ARBA" id="ARBA00023273"/>
    </source>
</evidence>
<keyword evidence="12" id="KW-0966">Cell projection</keyword>
<dbReference type="Gene3D" id="1.10.8.1220">
    <property type="match status" value="1"/>
</dbReference>
<keyword evidence="5" id="KW-0547">Nucleotide-binding</keyword>
<evidence type="ECO:0000313" key="14">
    <source>
        <dbReference type="EMBL" id="KAK2844448.1"/>
    </source>
</evidence>
<organism evidence="14 15">
    <name type="scientific">Channa striata</name>
    <name type="common">Snakehead murrel</name>
    <name type="synonym">Ophicephalus striatus</name>
    <dbReference type="NCBI Taxonomy" id="64152"/>
    <lineage>
        <taxon>Eukaryota</taxon>
        <taxon>Metazoa</taxon>
        <taxon>Chordata</taxon>
        <taxon>Craniata</taxon>
        <taxon>Vertebrata</taxon>
        <taxon>Euteleostomi</taxon>
        <taxon>Actinopterygii</taxon>
        <taxon>Neopterygii</taxon>
        <taxon>Teleostei</taxon>
        <taxon>Neoteleostei</taxon>
        <taxon>Acanthomorphata</taxon>
        <taxon>Anabantaria</taxon>
        <taxon>Anabantiformes</taxon>
        <taxon>Channoidei</taxon>
        <taxon>Channidae</taxon>
        <taxon>Channa</taxon>
    </lineage>
</organism>
<keyword evidence="9" id="KW-0969">Cilium</keyword>
<dbReference type="Gene3D" id="3.40.50.300">
    <property type="entry name" value="P-loop containing nucleotide triphosphate hydrolases"/>
    <property type="match status" value="2"/>
</dbReference>
<name>A0AA88MVS9_CHASR</name>
<keyword evidence="8" id="KW-0175">Coiled coil</keyword>
<dbReference type="InterPro" id="IPR026983">
    <property type="entry name" value="DHC"/>
</dbReference>
<keyword evidence="15" id="KW-1185">Reference proteome</keyword>
<evidence type="ECO:0000256" key="3">
    <source>
        <dbReference type="ARBA" id="ARBA00022490"/>
    </source>
</evidence>
<dbReference type="Proteomes" id="UP001187415">
    <property type="component" value="Unassembled WGS sequence"/>
</dbReference>
<evidence type="ECO:0000313" key="15">
    <source>
        <dbReference type="Proteomes" id="UP001187415"/>
    </source>
</evidence>
<dbReference type="Pfam" id="PF12775">
    <property type="entry name" value="AAA_7"/>
    <property type="match status" value="1"/>
</dbReference>
<dbReference type="FunFam" id="1.10.8.1220:FF:000001">
    <property type="entry name" value="Dynein axonemal heavy chain 5"/>
    <property type="match status" value="1"/>
</dbReference>
<evidence type="ECO:0000256" key="11">
    <source>
        <dbReference type="ARBA" id="ARBA00023212"/>
    </source>
</evidence>
<dbReference type="GO" id="GO:0030286">
    <property type="term" value="C:dynein complex"/>
    <property type="evidence" value="ECO:0007669"/>
    <property type="project" value="UniProtKB-KW"/>
</dbReference>
<evidence type="ECO:0000256" key="10">
    <source>
        <dbReference type="ARBA" id="ARBA00023175"/>
    </source>
</evidence>
<comment type="caution">
    <text evidence="14">The sequence shown here is derived from an EMBL/GenBank/DDBJ whole genome shotgun (WGS) entry which is preliminary data.</text>
</comment>
<dbReference type="Gene3D" id="1.20.920.20">
    <property type="match status" value="2"/>
</dbReference>
<protein>
    <recommendedName>
        <fullName evidence="13">Dynein heavy chain ATP-binding dynein motor region domain-containing protein</fullName>
    </recommendedName>
</protein>
<keyword evidence="11" id="KW-0206">Cytoskeleton</keyword>
<keyword evidence="3" id="KW-0963">Cytoplasm</keyword>
<keyword evidence="4" id="KW-0493">Microtubule</keyword>
<evidence type="ECO:0000256" key="5">
    <source>
        <dbReference type="ARBA" id="ARBA00022741"/>
    </source>
</evidence>
<keyword evidence="10" id="KW-0505">Motor protein</keyword>
<evidence type="ECO:0000259" key="13">
    <source>
        <dbReference type="Pfam" id="PF12781"/>
    </source>
</evidence>
<dbReference type="GO" id="GO:0045505">
    <property type="term" value="F:dynein intermediate chain binding"/>
    <property type="evidence" value="ECO:0007669"/>
    <property type="project" value="InterPro"/>
</dbReference>
<dbReference type="GO" id="GO:0007018">
    <property type="term" value="P:microtubule-based movement"/>
    <property type="evidence" value="ECO:0007669"/>
    <property type="project" value="InterPro"/>
</dbReference>
<evidence type="ECO:0000256" key="9">
    <source>
        <dbReference type="ARBA" id="ARBA00023069"/>
    </source>
</evidence>
<gene>
    <name evidence="14" type="ORF">Q5P01_011107</name>
</gene>
<dbReference type="PANTHER" id="PTHR45703:SF12">
    <property type="entry name" value="DYNEIN AXONEMAL HEAVY CHAIN 11"/>
    <property type="match status" value="1"/>
</dbReference>
<comment type="similarity">
    <text evidence="2">Belongs to the dynein heavy chain family.</text>
</comment>
<dbReference type="InterPro" id="IPR027417">
    <property type="entry name" value="P-loop_NTPase"/>
</dbReference>
<dbReference type="AlphaFoldDB" id="A0AA88MVS9"/>